<dbReference type="PANTHER" id="PTHR30069:SF29">
    <property type="entry name" value="HEMOGLOBIN AND HEMOGLOBIN-HAPTOGLOBIN-BINDING PROTEIN 1-RELATED"/>
    <property type="match status" value="1"/>
</dbReference>
<dbReference type="InterPro" id="IPR037066">
    <property type="entry name" value="Plug_dom_sf"/>
</dbReference>
<evidence type="ECO:0000313" key="15">
    <source>
        <dbReference type="EMBL" id="RMC34303.1"/>
    </source>
</evidence>
<dbReference type="InterPro" id="IPR012910">
    <property type="entry name" value="Plug_dom"/>
</dbReference>
<dbReference type="AlphaFoldDB" id="A0A3M0MAR1"/>
<keyword evidence="16" id="KW-1185">Reference proteome</keyword>
<dbReference type="GO" id="GO:0015344">
    <property type="term" value="F:siderophore uptake transmembrane transporter activity"/>
    <property type="evidence" value="ECO:0007669"/>
    <property type="project" value="TreeGrafter"/>
</dbReference>
<evidence type="ECO:0000256" key="5">
    <source>
        <dbReference type="ARBA" id="ARBA00022729"/>
    </source>
</evidence>
<keyword evidence="7 10" id="KW-0472">Membrane</keyword>
<feature type="domain" description="TonB-dependent receptor plug" evidence="14">
    <location>
        <begin position="77"/>
        <end position="184"/>
    </location>
</feature>
<comment type="subcellular location">
    <subcellularLocation>
        <location evidence="1 10">Cell outer membrane</location>
        <topology evidence="1 10">Multi-pass membrane protein</topology>
    </subcellularLocation>
</comment>
<keyword evidence="5" id="KW-0732">Signal</keyword>
<evidence type="ECO:0000256" key="1">
    <source>
        <dbReference type="ARBA" id="ARBA00004571"/>
    </source>
</evidence>
<dbReference type="InterPro" id="IPR036942">
    <property type="entry name" value="Beta-barrel_TonB_sf"/>
</dbReference>
<dbReference type="InterPro" id="IPR000531">
    <property type="entry name" value="Beta-barrel_TonB"/>
</dbReference>
<dbReference type="InterPro" id="IPR039426">
    <property type="entry name" value="TonB-dep_rcpt-like"/>
</dbReference>
<protein>
    <submittedName>
        <fullName evidence="15">TonB-dependent receptor</fullName>
    </submittedName>
</protein>
<sequence>MRETVLPSWWYSPSEGKTPPDRPHPAPQGRPEGIHPMRQLAILAATTAVTALPAMAQDAFVLPEITLTANREATELSRSGSSVSVLTDDALIARTGQPIAQSLSRLPGVSLRQSGPLGTTGSLQLRGAPAQYLPVIIDGIDVSDPAAGQPYFDIGGMTGAGIGRAELLRGAQSALYGSRAVAGVLSLQSLRPTQDGVQHSFAIEAGSYNTALANYGVTFRRGGTDLAFSASRIHSDGFSATDDNDGNFENDGFDAARLNFYAAQELQNGVTIGLNGFWEKSEGEFDDFGGDIGSTPGDDYNERESYGLRGFTTFSAGAVDHELALTRYHIDRTSWQNGHGDPFVGTRTKLSWQGATDLGASGARVIFGADTEKEKARGHGETRLSGVFTEASAPLGDRVDISVSLRRDDHSSFGGFTSGRFAAVYRADDDLLFRAAFGNGFRAPSLYELFGPYGDAELQREESRTAEIGVEKLWGEDSHLRATLFWMEADHLIGWDDRDTPDDWNDDGYAQVEGKAHRRGLELDGRYAFGLGHAVTAAYTYTDNDVASEWAEVPAHSLSLGFETRFATGTTAAIALQHIAGRPEDMDDFTTVDLLLSHPLHDRAEAYLRLENVFNEQYQLTEGYGTPDRSLYAGLRASF</sequence>
<feature type="domain" description="TonB-dependent receptor-like beta-barrel" evidence="13">
    <location>
        <begin position="207"/>
        <end position="613"/>
    </location>
</feature>
<evidence type="ECO:0000256" key="12">
    <source>
        <dbReference type="SAM" id="MobiDB-lite"/>
    </source>
</evidence>
<dbReference type="GO" id="GO:0044718">
    <property type="term" value="P:siderophore transmembrane transport"/>
    <property type="evidence" value="ECO:0007669"/>
    <property type="project" value="TreeGrafter"/>
</dbReference>
<evidence type="ECO:0000256" key="8">
    <source>
        <dbReference type="ARBA" id="ARBA00023170"/>
    </source>
</evidence>
<evidence type="ECO:0000256" key="2">
    <source>
        <dbReference type="ARBA" id="ARBA00022448"/>
    </source>
</evidence>
<organism evidence="15 16">
    <name type="scientific">Paracoccus alkanivorans</name>
    <dbReference type="NCBI Taxonomy" id="2116655"/>
    <lineage>
        <taxon>Bacteria</taxon>
        <taxon>Pseudomonadati</taxon>
        <taxon>Pseudomonadota</taxon>
        <taxon>Alphaproteobacteria</taxon>
        <taxon>Rhodobacterales</taxon>
        <taxon>Paracoccaceae</taxon>
        <taxon>Paracoccus</taxon>
    </lineage>
</organism>
<evidence type="ECO:0000256" key="7">
    <source>
        <dbReference type="ARBA" id="ARBA00023136"/>
    </source>
</evidence>
<evidence type="ECO:0000256" key="9">
    <source>
        <dbReference type="ARBA" id="ARBA00023237"/>
    </source>
</evidence>
<dbReference type="EMBL" id="QOKZ01000005">
    <property type="protein sequence ID" value="RMC34303.1"/>
    <property type="molecule type" value="Genomic_DNA"/>
</dbReference>
<comment type="similarity">
    <text evidence="10 11">Belongs to the TonB-dependent receptor family.</text>
</comment>
<name>A0A3M0MAR1_9RHOB</name>
<dbReference type="Pfam" id="PF00593">
    <property type="entry name" value="TonB_dep_Rec_b-barrel"/>
    <property type="match status" value="1"/>
</dbReference>
<reference evidence="15 16" key="1">
    <citation type="submission" date="2018-07" db="EMBL/GenBank/DDBJ databases">
        <authorList>
            <person name="Zhang Y."/>
            <person name="Wang L."/>
            <person name="Ma S."/>
        </authorList>
    </citation>
    <scope>NUCLEOTIDE SEQUENCE [LARGE SCALE GENOMIC DNA]</scope>
    <source>
        <strain evidence="15 16">4-2</strain>
    </source>
</reference>
<dbReference type="PANTHER" id="PTHR30069">
    <property type="entry name" value="TONB-DEPENDENT OUTER MEMBRANE RECEPTOR"/>
    <property type="match status" value="1"/>
</dbReference>
<keyword evidence="3 10" id="KW-1134">Transmembrane beta strand</keyword>
<evidence type="ECO:0000256" key="3">
    <source>
        <dbReference type="ARBA" id="ARBA00022452"/>
    </source>
</evidence>
<evidence type="ECO:0000256" key="10">
    <source>
        <dbReference type="PROSITE-ProRule" id="PRU01360"/>
    </source>
</evidence>
<evidence type="ECO:0000313" key="16">
    <source>
        <dbReference type="Proteomes" id="UP000273516"/>
    </source>
</evidence>
<dbReference type="OrthoDB" id="9760333at2"/>
<dbReference type="GO" id="GO:0009279">
    <property type="term" value="C:cell outer membrane"/>
    <property type="evidence" value="ECO:0007669"/>
    <property type="project" value="UniProtKB-SubCell"/>
</dbReference>
<accession>A0A3M0MAR1</accession>
<keyword evidence="2 10" id="KW-0813">Transport</keyword>
<comment type="caution">
    <text evidence="15">The sequence shown here is derived from an EMBL/GenBank/DDBJ whole genome shotgun (WGS) entry which is preliminary data.</text>
</comment>
<evidence type="ECO:0000256" key="4">
    <source>
        <dbReference type="ARBA" id="ARBA00022692"/>
    </source>
</evidence>
<keyword evidence="6 11" id="KW-0798">TonB box</keyword>
<keyword evidence="4 10" id="KW-0812">Transmembrane</keyword>
<dbReference type="SUPFAM" id="SSF56935">
    <property type="entry name" value="Porins"/>
    <property type="match status" value="1"/>
</dbReference>
<keyword evidence="8 15" id="KW-0675">Receptor</keyword>
<dbReference type="Proteomes" id="UP000273516">
    <property type="component" value="Unassembled WGS sequence"/>
</dbReference>
<feature type="region of interest" description="Disordered" evidence="12">
    <location>
        <begin position="1"/>
        <end position="33"/>
    </location>
</feature>
<evidence type="ECO:0000259" key="13">
    <source>
        <dbReference type="Pfam" id="PF00593"/>
    </source>
</evidence>
<gene>
    <name evidence="15" type="ORF">C9E81_14205</name>
</gene>
<dbReference type="Gene3D" id="2.170.130.10">
    <property type="entry name" value="TonB-dependent receptor, plug domain"/>
    <property type="match status" value="1"/>
</dbReference>
<evidence type="ECO:0000256" key="6">
    <source>
        <dbReference type="ARBA" id="ARBA00023077"/>
    </source>
</evidence>
<dbReference type="PROSITE" id="PS52016">
    <property type="entry name" value="TONB_DEPENDENT_REC_3"/>
    <property type="match status" value="1"/>
</dbReference>
<keyword evidence="9 10" id="KW-0998">Cell outer membrane</keyword>
<dbReference type="Pfam" id="PF07715">
    <property type="entry name" value="Plug"/>
    <property type="match status" value="1"/>
</dbReference>
<evidence type="ECO:0000256" key="11">
    <source>
        <dbReference type="RuleBase" id="RU003357"/>
    </source>
</evidence>
<evidence type="ECO:0000259" key="14">
    <source>
        <dbReference type="Pfam" id="PF07715"/>
    </source>
</evidence>
<dbReference type="Gene3D" id="2.40.170.20">
    <property type="entry name" value="TonB-dependent receptor, beta-barrel domain"/>
    <property type="match status" value="1"/>
</dbReference>
<proteinExistence type="inferred from homology"/>